<organism evidence="3 4">
    <name type="scientific">Canna indica</name>
    <name type="common">Indian-shot</name>
    <dbReference type="NCBI Taxonomy" id="4628"/>
    <lineage>
        <taxon>Eukaryota</taxon>
        <taxon>Viridiplantae</taxon>
        <taxon>Streptophyta</taxon>
        <taxon>Embryophyta</taxon>
        <taxon>Tracheophyta</taxon>
        <taxon>Spermatophyta</taxon>
        <taxon>Magnoliopsida</taxon>
        <taxon>Liliopsida</taxon>
        <taxon>Zingiberales</taxon>
        <taxon>Cannaceae</taxon>
        <taxon>Canna</taxon>
    </lineage>
</organism>
<dbReference type="Proteomes" id="UP001327560">
    <property type="component" value="Chromosome 1"/>
</dbReference>
<protein>
    <submittedName>
        <fullName evidence="3">Calcium-binding protein KIC-like</fullName>
    </submittedName>
</protein>
<gene>
    <name evidence="3" type="ORF">Cni_G01596</name>
</gene>
<evidence type="ECO:0000256" key="1">
    <source>
        <dbReference type="ARBA" id="ARBA00022837"/>
    </source>
</evidence>
<name>A0AAQ3Q179_9LILI</name>
<dbReference type="GO" id="GO:0005509">
    <property type="term" value="F:calcium ion binding"/>
    <property type="evidence" value="ECO:0007669"/>
    <property type="project" value="InterPro"/>
</dbReference>
<proteinExistence type="predicted"/>
<evidence type="ECO:0000313" key="4">
    <source>
        <dbReference type="Proteomes" id="UP001327560"/>
    </source>
</evidence>
<dbReference type="InterPro" id="IPR011992">
    <property type="entry name" value="EF-hand-dom_pair"/>
</dbReference>
<keyword evidence="4" id="KW-1185">Reference proteome</keyword>
<keyword evidence="1" id="KW-0106">Calcium</keyword>
<dbReference type="InterPro" id="IPR018247">
    <property type="entry name" value="EF_Hand_1_Ca_BS"/>
</dbReference>
<dbReference type="PANTHER" id="PTHR47319:SF4">
    <property type="entry name" value="CALCIUM-BINDING PROTEIN KIC"/>
    <property type="match status" value="1"/>
</dbReference>
<dbReference type="PROSITE" id="PS50222">
    <property type="entry name" value="EF_HAND_2"/>
    <property type="match status" value="1"/>
</dbReference>
<reference evidence="3 4" key="1">
    <citation type="submission" date="2023-10" db="EMBL/GenBank/DDBJ databases">
        <title>Chromosome-scale genome assembly provides insights into flower coloration mechanisms of Canna indica.</title>
        <authorList>
            <person name="Li C."/>
        </authorList>
    </citation>
    <scope>NUCLEOTIDE SEQUENCE [LARGE SCALE GENOMIC DNA]</scope>
    <source>
        <tissue evidence="3">Flower</tissue>
    </source>
</reference>
<evidence type="ECO:0000313" key="3">
    <source>
        <dbReference type="EMBL" id="WOK92904.1"/>
    </source>
</evidence>
<dbReference type="InterPro" id="IPR044205">
    <property type="entry name" value="KIC/PBP1/KRP1"/>
</dbReference>
<dbReference type="PANTHER" id="PTHR47319">
    <property type="entry name" value="CALCIUM-BINDING PROTEIN KIC"/>
    <property type="match status" value="1"/>
</dbReference>
<dbReference type="EMBL" id="CP136890">
    <property type="protein sequence ID" value="WOK92904.1"/>
    <property type="molecule type" value="Genomic_DNA"/>
</dbReference>
<dbReference type="Pfam" id="PF13833">
    <property type="entry name" value="EF-hand_8"/>
    <property type="match status" value="1"/>
</dbReference>
<evidence type="ECO:0000259" key="2">
    <source>
        <dbReference type="PROSITE" id="PS50222"/>
    </source>
</evidence>
<sequence length="119" mass="13091">MAQAPDSALYEDLLPVMAEKLGAEQFVSELCKGFRVLADPSRGVITAESLHRNSALLGTARMTEEQAAEMVKEGDVDGDGALDEREFCVLMVRLSPEMMEDGVRWLEEAIAEETIDVLM</sequence>
<dbReference type="Gene3D" id="1.10.238.10">
    <property type="entry name" value="EF-hand"/>
    <property type="match status" value="1"/>
</dbReference>
<accession>A0AAQ3Q179</accession>
<dbReference type="InterPro" id="IPR002048">
    <property type="entry name" value="EF_hand_dom"/>
</dbReference>
<feature type="domain" description="EF-hand" evidence="2">
    <location>
        <begin position="62"/>
        <end position="97"/>
    </location>
</feature>
<dbReference type="AlphaFoldDB" id="A0AAQ3Q179"/>
<dbReference type="SUPFAM" id="SSF47473">
    <property type="entry name" value="EF-hand"/>
    <property type="match status" value="1"/>
</dbReference>
<dbReference type="PROSITE" id="PS00018">
    <property type="entry name" value="EF_HAND_1"/>
    <property type="match status" value="1"/>
</dbReference>